<dbReference type="RefSeq" id="WP_086745060.1">
    <property type="nucleotide sequence ID" value="NZ_MWPV01000005.1"/>
</dbReference>
<protein>
    <submittedName>
        <fullName evidence="4">GntR family transcriptional regulator</fullName>
    </submittedName>
</protein>
<feature type="domain" description="Conserved virulence factor B first S1" evidence="2">
    <location>
        <begin position="4"/>
        <end position="62"/>
    </location>
</feature>
<gene>
    <name evidence="4" type="ORF">B1199_15655</name>
</gene>
<dbReference type="OrthoDB" id="9801597at2"/>
<dbReference type="PANTHER" id="PTHR37296:SF1">
    <property type="entry name" value="CONSERVED VIRULENCE FACTOR B"/>
    <property type="match status" value="1"/>
</dbReference>
<dbReference type="Proteomes" id="UP000194841">
    <property type="component" value="Unassembled WGS sequence"/>
</dbReference>
<dbReference type="InterPro" id="IPR040764">
    <property type="entry name" value="CvfB_WH"/>
</dbReference>
<sequence>MPSLGKFNQLTIEEICHEGAYLNGAELGEVFISAHELTPDDHEGQSISVFVYLDSQGVATATRKKPYAQLGDFTLLRVKEINSTGAFVDIGLDKDLLVPFNEQIPKMEQGRSYVIHFYLDKASGRMCGSSKLNKFLDKTPATYESLQEVDLIIAGKTDLGYKAIVNQAHWGIIYHDQVFKLLFPGQVFKGFVRKVREDNKLDLLLEKPGMAKIDTLSNQILSELEKNNGFLALGDKSDPVLIKKTFSTSKANYKKAIGGLYKQGLIDIEATSIKLKKAL</sequence>
<dbReference type="Pfam" id="PF17783">
    <property type="entry name" value="WHD_CvfB"/>
    <property type="match status" value="1"/>
</dbReference>
<keyword evidence="5" id="KW-1185">Reference proteome</keyword>
<dbReference type="InterPro" id="IPR012340">
    <property type="entry name" value="NA-bd_OB-fold"/>
</dbReference>
<dbReference type="EMBL" id="MWPV01000005">
    <property type="protein sequence ID" value="OUL56806.1"/>
    <property type="molecule type" value="Genomic_DNA"/>
</dbReference>
<evidence type="ECO:0000259" key="2">
    <source>
        <dbReference type="Pfam" id="PF13509"/>
    </source>
</evidence>
<evidence type="ECO:0000259" key="3">
    <source>
        <dbReference type="Pfam" id="PF17783"/>
    </source>
</evidence>
<evidence type="ECO:0000313" key="5">
    <source>
        <dbReference type="Proteomes" id="UP000194841"/>
    </source>
</evidence>
<dbReference type="Pfam" id="PF13509">
    <property type="entry name" value="S1_2"/>
    <property type="match status" value="1"/>
</dbReference>
<feature type="domain" description="Conserved virulence factor B-like winged helix" evidence="3">
    <location>
        <begin position="219"/>
        <end position="275"/>
    </location>
</feature>
<name>A0A244CMS3_PSEDV</name>
<dbReference type="InterPro" id="IPR039566">
    <property type="entry name" value="CvfB_S1_st"/>
</dbReference>
<evidence type="ECO:0000256" key="1">
    <source>
        <dbReference type="PIRNR" id="PIRNR012524"/>
    </source>
</evidence>
<dbReference type="InterPro" id="IPR036388">
    <property type="entry name" value="WH-like_DNA-bd_sf"/>
</dbReference>
<dbReference type="Gene3D" id="2.40.50.140">
    <property type="entry name" value="Nucleic acid-binding proteins"/>
    <property type="match status" value="1"/>
</dbReference>
<dbReference type="PIRSF" id="PIRSF012524">
    <property type="entry name" value="YitL_S1"/>
    <property type="match status" value="1"/>
</dbReference>
<accession>A0A244CMS3</accession>
<organism evidence="4 5">
    <name type="scientific">Pseudoalteromonas ulvae</name>
    <dbReference type="NCBI Taxonomy" id="107327"/>
    <lineage>
        <taxon>Bacteria</taxon>
        <taxon>Pseudomonadati</taxon>
        <taxon>Pseudomonadota</taxon>
        <taxon>Gammaproteobacteria</taxon>
        <taxon>Alteromonadales</taxon>
        <taxon>Pseudoalteromonadaceae</taxon>
        <taxon>Pseudoalteromonas</taxon>
    </lineage>
</organism>
<dbReference type="PANTHER" id="PTHR37296">
    <property type="entry name" value="CONSERVED VIRULENCE FACTOR B"/>
    <property type="match status" value="1"/>
</dbReference>
<dbReference type="Gene3D" id="1.10.10.10">
    <property type="entry name" value="Winged helix-like DNA-binding domain superfamily/Winged helix DNA-binding domain"/>
    <property type="match status" value="1"/>
</dbReference>
<comment type="caution">
    <text evidence="4">The sequence shown here is derived from an EMBL/GenBank/DDBJ whole genome shotgun (WGS) entry which is preliminary data.</text>
</comment>
<proteinExistence type="inferred from homology"/>
<dbReference type="InterPro" id="IPR014464">
    <property type="entry name" value="CvfB_fam"/>
</dbReference>
<dbReference type="AlphaFoldDB" id="A0A244CMS3"/>
<evidence type="ECO:0000313" key="4">
    <source>
        <dbReference type="EMBL" id="OUL56806.1"/>
    </source>
</evidence>
<comment type="similarity">
    <text evidence="1">Belongs to the CvfB family.</text>
</comment>
<reference evidence="4 5" key="1">
    <citation type="submission" date="2017-02" db="EMBL/GenBank/DDBJ databases">
        <title>Pseudoalteromonas ulvae TC14 Genome.</title>
        <authorList>
            <person name="Molmeret M."/>
        </authorList>
    </citation>
    <scope>NUCLEOTIDE SEQUENCE [LARGE SCALE GENOMIC DNA]</scope>
    <source>
        <strain evidence="4">TC14</strain>
    </source>
</reference>